<comment type="caution">
    <text evidence="1">The sequence shown here is derived from an EMBL/GenBank/DDBJ whole genome shotgun (WGS) entry which is preliminary data.</text>
</comment>
<dbReference type="EMBL" id="JBHFEH010000098">
    <property type="protein sequence ID" value="KAL2047519.1"/>
    <property type="molecule type" value="Genomic_DNA"/>
</dbReference>
<keyword evidence="2" id="KW-1185">Reference proteome</keyword>
<name>A0ABR4AP47_9LECA</name>
<evidence type="ECO:0000313" key="2">
    <source>
        <dbReference type="Proteomes" id="UP001590951"/>
    </source>
</evidence>
<protein>
    <submittedName>
        <fullName evidence="1">Uncharacterized protein</fullName>
    </submittedName>
</protein>
<accession>A0ABR4AP47</accession>
<sequence length="174" mass="20079">MLRAGQVLTCFQEEYEVYTVDVPSSENFDGPKSILPHTTAYTTTAHRFMSSLPGFTKSTCIRTSDGIAIIWFIKKGMTSPWGYLGQLLFKATVSALQALIKIYVLPRAIDGDLRHVWNFKEEVTRHDAQNRPYGVYRWAYWFPQVQPRPQVSAETHPPMARRHATLVHYVFRAW</sequence>
<proteinExistence type="predicted"/>
<gene>
    <name evidence="1" type="ORF">ABVK25_011448</name>
</gene>
<evidence type="ECO:0000313" key="1">
    <source>
        <dbReference type="EMBL" id="KAL2047519.1"/>
    </source>
</evidence>
<organism evidence="1 2">
    <name type="scientific">Lepraria finkii</name>
    <dbReference type="NCBI Taxonomy" id="1340010"/>
    <lineage>
        <taxon>Eukaryota</taxon>
        <taxon>Fungi</taxon>
        <taxon>Dikarya</taxon>
        <taxon>Ascomycota</taxon>
        <taxon>Pezizomycotina</taxon>
        <taxon>Lecanoromycetes</taxon>
        <taxon>OSLEUM clade</taxon>
        <taxon>Lecanoromycetidae</taxon>
        <taxon>Lecanorales</taxon>
        <taxon>Lecanorineae</taxon>
        <taxon>Stereocaulaceae</taxon>
        <taxon>Lepraria</taxon>
    </lineage>
</organism>
<dbReference type="Proteomes" id="UP001590951">
    <property type="component" value="Unassembled WGS sequence"/>
</dbReference>
<reference evidence="1 2" key="1">
    <citation type="submission" date="2024-09" db="EMBL/GenBank/DDBJ databases">
        <title>Rethinking Asexuality: The Enigmatic Case of Functional Sexual Genes in Lepraria (Stereocaulaceae).</title>
        <authorList>
            <person name="Doellman M."/>
            <person name="Sun Y."/>
            <person name="Barcenas-Pena A."/>
            <person name="Lumbsch H.T."/>
            <person name="Grewe F."/>
        </authorList>
    </citation>
    <scope>NUCLEOTIDE SEQUENCE [LARGE SCALE GENOMIC DNA]</scope>
    <source>
        <strain evidence="1 2">Grewe 0041</strain>
    </source>
</reference>